<name>A0A0F6TZZ7_CITAM</name>
<protein>
    <submittedName>
        <fullName evidence="1">Uncharacterized protein</fullName>
    </submittedName>
</protein>
<dbReference type="AlphaFoldDB" id="A0A0F6TZZ7"/>
<proteinExistence type="predicted"/>
<dbReference type="RefSeq" id="WP_032676597.1">
    <property type="nucleotide sequence ID" value="NZ_CP011132.1"/>
</dbReference>
<dbReference type="PATRIC" id="fig|1261127.3.peg.5302"/>
<gene>
    <name evidence="1" type="ORF">F384_25590</name>
</gene>
<dbReference type="EMBL" id="CP011132">
    <property type="protein sequence ID" value="AKE61702.1"/>
    <property type="molecule type" value="Genomic_DNA"/>
</dbReference>
<dbReference type="KEGG" id="cama:F384_25590"/>
<dbReference type="Proteomes" id="UP000034085">
    <property type="component" value="Chromosome"/>
</dbReference>
<dbReference type="HOGENOM" id="CLU_183589_0_0_6"/>
<accession>A0A0F6TZZ7</accession>
<evidence type="ECO:0000313" key="1">
    <source>
        <dbReference type="EMBL" id="AKE61702.1"/>
    </source>
</evidence>
<evidence type="ECO:0000313" key="2">
    <source>
        <dbReference type="Proteomes" id="UP000034085"/>
    </source>
</evidence>
<reference evidence="1 2" key="1">
    <citation type="journal article" date="2013" name="Appl. Microbiol. Biotechnol.">
        <title>Glycerol assimilation and production of 1,3-propanediol by Citrobacter amalonaticus Y19.</title>
        <authorList>
            <person name="Ainala S.K."/>
            <person name="Ashok S."/>
            <person name="Ko Y."/>
            <person name="Park S."/>
        </authorList>
    </citation>
    <scope>NUCLEOTIDE SEQUENCE [LARGE SCALE GENOMIC DNA]</scope>
    <source>
        <strain evidence="1 2">Y19</strain>
    </source>
</reference>
<dbReference type="OrthoDB" id="6613772at2"/>
<organism evidence="1 2">
    <name type="scientific">Citrobacter amalonaticus Y19</name>
    <dbReference type="NCBI Taxonomy" id="1261127"/>
    <lineage>
        <taxon>Bacteria</taxon>
        <taxon>Pseudomonadati</taxon>
        <taxon>Pseudomonadota</taxon>
        <taxon>Gammaproteobacteria</taxon>
        <taxon>Enterobacterales</taxon>
        <taxon>Enterobacteriaceae</taxon>
        <taxon>Citrobacter</taxon>
    </lineage>
</organism>
<sequence length="96" mass="11217">MSEDGFNKDDLSSTFARFTTKRRNIVCDESKLKRKKPEPIALTSATNACGTSVLDGIANILTITPERKKRNDEWRARWEEERAEWADQDRKWTDNR</sequence>